<evidence type="ECO:0000313" key="2">
    <source>
        <dbReference type="EMBL" id="QXJ35058.1"/>
    </source>
</evidence>
<organism evidence="1 3">
    <name type="scientific">Saccharolobus shibatae</name>
    <dbReference type="NCBI Taxonomy" id="2286"/>
    <lineage>
        <taxon>Archaea</taxon>
        <taxon>Thermoproteota</taxon>
        <taxon>Thermoprotei</taxon>
        <taxon>Sulfolobales</taxon>
        <taxon>Sulfolobaceae</taxon>
        <taxon>Saccharolobus</taxon>
    </lineage>
</organism>
<accession>A0A8F5BV83</accession>
<dbReference type="EMBL" id="CP077715">
    <property type="protein sequence ID" value="QXJ32076.1"/>
    <property type="molecule type" value="Genomic_DNA"/>
</dbReference>
<dbReference type="AlphaFoldDB" id="A0A8F5BV83"/>
<protein>
    <submittedName>
        <fullName evidence="1">Uncharacterized protein</fullName>
    </submittedName>
</protein>
<dbReference type="Proteomes" id="UP000694036">
    <property type="component" value="Chromosome"/>
</dbReference>
<name>A0A8F5BV83_9CREN</name>
<evidence type="ECO:0000313" key="3">
    <source>
        <dbReference type="Proteomes" id="UP000693941"/>
    </source>
</evidence>
<dbReference type="Proteomes" id="UP000693941">
    <property type="component" value="Chromosome"/>
</dbReference>
<dbReference type="EMBL" id="CP077713">
    <property type="protein sequence ID" value="QXJ35058.1"/>
    <property type="molecule type" value="Genomic_DNA"/>
</dbReference>
<keyword evidence="4" id="KW-1185">Reference proteome</keyword>
<reference evidence="1 4" key="1">
    <citation type="journal article" date="2021" name="Environ. Microbiol.">
        <title>New insights into the diversity and evolution of the archaeal mobilome from three complete genomes of Saccharolobus shibatae.</title>
        <authorList>
            <person name="Medvedeva S."/>
            <person name="Brandt D."/>
            <person name="Cvirkaite-Krupovic V."/>
            <person name="Liu Y."/>
            <person name="Severinov K."/>
            <person name="Ishino S."/>
            <person name="Ishino Y."/>
            <person name="Prangishvili D."/>
            <person name="Kalinowski J."/>
            <person name="Krupovic M."/>
        </authorList>
    </citation>
    <scope>NUCLEOTIDE SEQUENCE</scope>
    <source>
        <strain evidence="1">BEU9</strain>
        <strain evidence="2 4">S38A</strain>
    </source>
</reference>
<gene>
    <name evidence="1" type="ORF">J5U21_01727</name>
    <name evidence="2" type="ORF">J5U22_01605</name>
</gene>
<evidence type="ECO:0000313" key="4">
    <source>
        <dbReference type="Proteomes" id="UP000694036"/>
    </source>
</evidence>
<sequence>MHVSRAPKRRIRKLIKKPKNLNVTKARGILLYLEEVKTRKIKHCKYI</sequence>
<proteinExistence type="predicted"/>
<evidence type="ECO:0000313" key="1">
    <source>
        <dbReference type="EMBL" id="QXJ32076.1"/>
    </source>
</evidence>